<protein>
    <submittedName>
        <fullName evidence="1">Uncharacterized protein</fullName>
    </submittedName>
</protein>
<proteinExistence type="predicted"/>
<keyword evidence="2" id="KW-1185">Reference proteome</keyword>
<evidence type="ECO:0000313" key="1">
    <source>
        <dbReference type="EMBL" id="MPC91237.1"/>
    </source>
</evidence>
<organism evidence="1 2">
    <name type="scientific">Portunus trituberculatus</name>
    <name type="common">Swimming crab</name>
    <name type="synonym">Neptunus trituberculatus</name>
    <dbReference type="NCBI Taxonomy" id="210409"/>
    <lineage>
        <taxon>Eukaryota</taxon>
        <taxon>Metazoa</taxon>
        <taxon>Ecdysozoa</taxon>
        <taxon>Arthropoda</taxon>
        <taxon>Crustacea</taxon>
        <taxon>Multicrustacea</taxon>
        <taxon>Malacostraca</taxon>
        <taxon>Eumalacostraca</taxon>
        <taxon>Eucarida</taxon>
        <taxon>Decapoda</taxon>
        <taxon>Pleocyemata</taxon>
        <taxon>Brachyura</taxon>
        <taxon>Eubrachyura</taxon>
        <taxon>Portunoidea</taxon>
        <taxon>Portunidae</taxon>
        <taxon>Portuninae</taxon>
        <taxon>Portunus</taxon>
    </lineage>
</organism>
<name>A0A5B7JCZ0_PORTR</name>
<comment type="caution">
    <text evidence="1">The sequence shown here is derived from an EMBL/GenBank/DDBJ whole genome shotgun (WGS) entry which is preliminary data.</text>
</comment>
<dbReference type="EMBL" id="VSRR010087063">
    <property type="protein sequence ID" value="MPC91237.1"/>
    <property type="molecule type" value="Genomic_DNA"/>
</dbReference>
<reference evidence="1 2" key="1">
    <citation type="submission" date="2019-05" db="EMBL/GenBank/DDBJ databases">
        <title>Another draft genome of Portunus trituberculatus and its Hox gene families provides insights of decapod evolution.</title>
        <authorList>
            <person name="Jeong J.-H."/>
            <person name="Song I."/>
            <person name="Kim S."/>
            <person name="Choi T."/>
            <person name="Kim D."/>
            <person name="Ryu S."/>
            <person name="Kim W."/>
        </authorList>
    </citation>
    <scope>NUCLEOTIDE SEQUENCE [LARGE SCALE GENOMIC DNA]</scope>
    <source>
        <tissue evidence="1">Muscle</tissue>
    </source>
</reference>
<evidence type="ECO:0000313" key="2">
    <source>
        <dbReference type="Proteomes" id="UP000324222"/>
    </source>
</evidence>
<dbReference type="Proteomes" id="UP000324222">
    <property type="component" value="Unassembled WGS sequence"/>
</dbReference>
<accession>A0A5B7JCZ0</accession>
<gene>
    <name evidence="1" type="ORF">E2C01_086261</name>
</gene>
<dbReference type="AlphaFoldDB" id="A0A5B7JCZ0"/>
<sequence length="129" mass="14316">MTVASNSQCAESSPAYKYIPVLTRQKRWYSEYSVSSVPLHRRHDAPPAVFLVLWWNDGGSDGKLAPSLCNYVLREDGRGLYVCCEAGPTRTLTSLQSYVGPYLHLWTRVTVACSCGAVVLTMRLVCGVR</sequence>